<dbReference type="InterPro" id="IPR039422">
    <property type="entry name" value="MarR/SlyA-like"/>
</dbReference>
<proteinExistence type="predicted"/>
<dbReference type="InterPro" id="IPR000835">
    <property type="entry name" value="HTH_MarR-typ"/>
</dbReference>
<dbReference type="PANTHER" id="PTHR33164:SF104">
    <property type="entry name" value="TRANSCRIPTIONAL REGULATORY PROTEIN"/>
    <property type="match status" value="1"/>
</dbReference>
<dbReference type="GO" id="GO:0006950">
    <property type="term" value="P:response to stress"/>
    <property type="evidence" value="ECO:0007669"/>
    <property type="project" value="TreeGrafter"/>
</dbReference>
<gene>
    <name evidence="2" type="ORF">AC230_26625</name>
</gene>
<evidence type="ECO:0000313" key="2">
    <source>
        <dbReference type="EMBL" id="KNB50375.1"/>
    </source>
</evidence>
<reference evidence="3" key="1">
    <citation type="submission" date="2015-07" db="EMBL/GenBank/DDBJ databases">
        <title>Draft genome sequence of Streptomyces sp. CMAA 1322, a bacterium isolated from Caatinga biome, from dry forest semiarid of Brazil.</title>
        <authorList>
            <person name="Santos S.N."/>
            <person name="Gacesa R."/>
            <person name="Taketani R.G."/>
            <person name="Long P.F."/>
            <person name="Melo I.S."/>
        </authorList>
    </citation>
    <scope>NUCLEOTIDE SEQUENCE [LARGE SCALE GENOMIC DNA]</scope>
    <source>
        <strain evidence="3">CMAA 1322</strain>
    </source>
</reference>
<protein>
    <recommendedName>
        <fullName evidence="1">HTH marR-type domain-containing protein</fullName>
    </recommendedName>
</protein>
<dbReference type="InterPro" id="IPR036388">
    <property type="entry name" value="WH-like_DNA-bd_sf"/>
</dbReference>
<organism evidence="2 3">
    <name type="scientific">Streptomyces caatingaensis</name>
    <dbReference type="NCBI Taxonomy" id="1678637"/>
    <lineage>
        <taxon>Bacteria</taxon>
        <taxon>Bacillati</taxon>
        <taxon>Actinomycetota</taxon>
        <taxon>Actinomycetes</taxon>
        <taxon>Kitasatosporales</taxon>
        <taxon>Streptomycetaceae</taxon>
        <taxon>Streptomyces</taxon>
    </lineage>
</organism>
<keyword evidence="3" id="KW-1185">Reference proteome</keyword>
<dbReference type="Proteomes" id="UP000037288">
    <property type="component" value="Unassembled WGS sequence"/>
</dbReference>
<sequence length="178" mass="19781">MTLRDHVDDIQSAWAAELPDLDVSSIGVIGRVLELARRLERHRALVLAELGTDFPTLDVISALLRSGPPYRLSAGTLQRASLVTAGAISQRLERVKAAGLVRRVVDPVDKRRTVVALTPAGKRLADRALRELMEREGSLLDVYTPEEHRQLTALMRRWTVWFDRTAGPANVHPPRAAK</sequence>
<evidence type="ECO:0000313" key="3">
    <source>
        <dbReference type="Proteomes" id="UP000037288"/>
    </source>
</evidence>
<dbReference type="PROSITE" id="PS50995">
    <property type="entry name" value="HTH_MARR_2"/>
    <property type="match status" value="1"/>
</dbReference>
<dbReference type="GO" id="GO:0003700">
    <property type="term" value="F:DNA-binding transcription factor activity"/>
    <property type="evidence" value="ECO:0007669"/>
    <property type="project" value="InterPro"/>
</dbReference>
<evidence type="ECO:0000259" key="1">
    <source>
        <dbReference type="PROSITE" id="PS50995"/>
    </source>
</evidence>
<dbReference type="AlphaFoldDB" id="A0A0K9XAC7"/>
<dbReference type="SMART" id="SM00347">
    <property type="entry name" value="HTH_MARR"/>
    <property type="match status" value="1"/>
</dbReference>
<dbReference type="PATRIC" id="fig|1678637.3.peg.5688"/>
<feature type="domain" description="HTH marR-type" evidence="1">
    <location>
        <begin position="25"/>
        <end position="160"/>
    </location>
</feature>
<dbReference type="SUPFAM" id="SSF46785">
    <property type="entry name" value="Winged helix' DNA-binding domain"/>
    <property type="match status" value="1"/>
</dbReference>
<name>A0A0K9XAC7_9ACTN</name>
<dbReference type="EMBL" id="LFXA01000017">
    <property type="protein sequence ID" value="KNB50375.1"/>
    <property type="molecule type" value="Genomic_DNA"/>
</dbReference>
<accession>A0A0K9XAC7</accession>
<dbReference type="InterPro" id="IPR036390">
    <property type="entry name" value="WH_DNA-bd_sf"/>
</dbReference>
<comment type="caution">
    <text evidence="2">The sequence shown here is derived from an EMBL/GenBank/DDBJ whole genome shotgun (WGS) entry which is preliminary data.</text>
</comment>
<dbReference type="Gene3D" id="1.10.10.10">
    <property type="entry name" value="Winged helix-like DNA-binding domain superfamily/Winged helix DNA-binding domain"/>
    <property type="match status" value="1"/>
</dbReference>
<dbReference type="PANTHER" id="PTHR33164">
    <property type="entry name" value="TRANSCRIPTIONAL REGULATOR, MARR FAMILY"/>
    <property type="match status" value="1"/>
</dbReference>
<dbReference type="Pfam" id="PF12802">
    <property type="entry name" value="MarR_2"/>
    <property type="match status" value="1"/>
</dbReference>